<accession>A0AA39JGK3</accession>
<organism evidence="1 2">
    <name type="scientific">Armillaria borealis</name>
    <dbReference type="NCBI Taxonomy" id="47425"/>
    <lineage>
        <taxon>Eukaryota</taxon>
        <taxon>Fungi</taxon>
        <taxon>Dikarya</taxon>
        <taxon>Basidiomycota</taxon>
        <taxon>Agaricomycotina</taxon>
        <taxon>Agaricomycetes</taxon>
        <taxon>Agaricomycetidae</taxon>
        <taxon>Agaricales</taxon>
        <taxon>Marasmiineae</taxon>
        <taxon>Physalacriaceae</taxon>
        <taxon>Armillaria</taxon>
    </lineage>
</organism>
<dbReference type="Proteomes" id="UP001175226">
    <property type="component" value="Unassembled WGS sequence"/>
</dbReference>
<evidence type="ECO:0000313" key="2">
    <source>
        <dbReference type="Proteomes" id="UP001175226"/>
    </source>
</evidence>
<protein>
    <submittedName>
        <fullName evidence="1">Uncharacterized protein</fullName>
    </submittedName>
</protein>
<gene>
    <name evidence="1" type="ORF">EV421DRAFT_1808788</name>
</gene>
<reference evidence="1" key="1">
    <citation type="submission" date="2023-06" db="EMBL/GenBank/DDBJ databases">
        <authorList>
            <consortium name="Lawrence Berkeley National Laboratory"/>
            <person name="Ahrendt S."/>
            <person name="Sahu N."/>
            <person name="Indic B."/>
            <person name="Wong-Bajracharya J."/>
            <person name="Merenyi Z."/>
            <person name="Ke H.-M."/>
            <person name="Monk M."/>
            <person name="Kocsube S."/>
            <person name="Drula E."/>
            <person name="Lipzen A."/>
            <person name="Balint B."/>
            <person name="Henrissat B."/>
            <person name="Andreopoulos B."/>
            <person name="Martin F.M."/>
            <person name="Harder C.B."/>
            <person name="Rigling D."/>
            <person name="Ford K.L."/>
            <person name="Foster G.D."/>
            <person name="Pangilinan J."/>
            <person name="Papanicolaou A."/>
            <person name="Barry K."/>
            <person name="LaButti K."/>
            <person name="Viragh M."/>
            <person name="Koriabine M."/>
            <person name="Yan M."/>
            <person name="Riley R."/>
            <person name="Champramary S."/>
            <person name="Plett K.L."/>
            <person name="Tsai I.J."/>
            <person name="Slot J."/>
            <person name="Sipos G."/>
            <person name="Plett J."/>
            <person name="Nagy L.G."/>
            <person name="Grigoriev I.V."/>
        </authorList>
    </citation>
    <scope>NUCLEOTIDE SEQUENCE</scope>
    <source>
        <strain evidence="1">FPL87.14</strain>
    </source>
</reference>
<dbReference type="AlphaFoldDB" id="A0AA39JGK3"/>
<keyword evidence="2" id="KW-1185">Reference proteome</keyword>
<sequence>MSTGRASLMPLAFFSAGFPLYAASSRRDELLLYNTHRKLAQRHTHTLPVVYTRQPLFPSTPISNLRPSLVIPRPRFLMFRHPHKISRSPGSSHVNFISSRSMRFSIHAFHATDILPCLGYSGYRDSTRRSMVAVWTRL</sequence>
<evidence type="ECO:0000313" key="1">
    <source>
        <dbReference type="EMBL" id="KAK0442387.1"/>
    </source>
</evidence>
<dbReference type="EMBL" id="JAUEPT010000026">
    <property type="protein sequence ID" value="KAK0442387.1"/>
    <property type="molecule type" value="Genomic_DNA"/>
</dbReference>
<comment type="caution">
    <text evidence="1">The sequence shown here is derived from an EMBL/GenBank/DDBJ whole genome shotgun (WGS) entry which is preliminary data.</text>
</comment>
<proteinExistence type="predicted"/>
<name>A0AA39JGK3_9AGAR</name>